<evidence type="ECO:0000259" key="1">
    <source>
        <dbReference type="Pfam" id="PF11296"/>
    </source>
</evidence>
<dbReference type="EMBL" id="VNIQ01000005">
    <property type="protein sequence ID" value="TYQ03122.1"/>
    <property type="molecule type" value="Genomic_DNA"/>
</dbReference>
<evidence type="ECO:0000259" key="2">
    <source>
        <dbReference type="Pfam" id="PF22845"/>
    </source>
</evidence>
<name>A0A652YMM5_NOCGL</name>
<accession>A0A652YMM5</accession>
<reference evidence="3" key="1">
    <citation type="submission" date="2019-07" db="EMBL/GenBank/DDBJ databases">
        <title>Genomic Encyclopedia of Type Strains, Phase IV (KMG-IV): sequencing the most valuable type-strain genomes for metagenomic binning, comparative biology and taxonomic classification.</title>
        <authorList>
            <person name="Goeker M."/>
        </authorList>
    </citation>
    <scope>NUCLEOTIDE SEQUENCE</scope>
    <source>
        <strain evidence="3">DSM 44596</strain>
    </source>
</reference>
<feature type="domain" description="DUF3097" evidence="1">
    <location>
        <begin position="140"/>
        <end position="296"/>
    </location>
</feature>
<comment type="caution">
    <text evidence="3">The sequence shown here is derived from an EMBL/GenBank/DDBJ whole genome shotgun (WGS) entry which is preliminary data.</text>
</comment>
<sequence length="300" mass="32533">MTEEFSSAWQPVPLGRCHLALSGVSGGNGYGDIFAGHARTQKRQVPQVAAERDLVVEDAATGFCGAVVGFERTYDGDFVRLEDGRSQKRLFAMREAAFLIDGAPVTLVRPAPKAASAQSARSASGSTRVEGLRARTALPSRIWVEGVHDAALVERVWGHDLRVEGVVVEHLEGLDNLGERLAEFGPGPGRRVGVLVDHLVTGSKETQLTQGLGPNVLVTGHPYIDVWEAVRPKSVGIAAWPKIPRGEDWKTGICRELGWGTPQEGWRRVYNAVESFRDLEAPLIGAVEQLVDFVTEPNLT</sequence>
<organism evidence="3">
    <name type="scientific">Nocardia globerula</name>
    <dbReference type="NCBI Taxonomy" id="1818"/>
    <lineage>
        <taxon>Bacteria</taxon>
        <taxon>Bacillati</taxon>
        <taxon>Actinomycetota</taxon>
        <taxon>Actinomycetes</taxon>
        <taxon>Mycobacteriales</taxon>
        <taxon>Nocardiaceae</taxon>
        <taxon>Nocardia</taxon>
    </lineage>
</organism>
<dbReference type="Pfam" id="PF22845">
    <property type="entry name" value="DUF3097_N"/>
    <property type="match status" value="1"/>
</dbReference>
<dbReference type="InterPro" id="IPR053883">
    <property type="entry name" value="DUF3097_N"/>
</dbReference>
<dbReference type="Pfam" id="PF11296">
    <property type="entry name" value="DUF3097_C"/>
    <property type="match status" value="1"/>
</dbReference>
<evidence type="ECO:0000313" key="3">
    <source>
        <dbReference type="EMBL" id="TYQ03122.1"/>
    </source>
</evidence>
<evidence type="ECO:0008006" key="4">
    <source>
        <dbReference type="Google" id="ProtNLM"/>
    </source>
</evidence>
<protein>
    <recommendedName>
        <fullName evidence="4">DUF3097 family protein</fullName>
    </recommendedName>
</protein>
<gene>
    <name evidence="3" type="ORF">FNL38_105272</name>
</gene>
<dbReference type="InterPro" id="IPR021447">
    <property type="entry name" value="DUF3097_C"/>
</dbReference>
<proteinExistence type="predicted"/>
<feature type="domain" description="DUF3097" evidence="2">
    <location>
        <begin position="47"/>
        <end position="110"/>
    </location>
</feature>
<dbReference type="AlphaFoldDB" id="A0A652YMM5"/>